<dbReference type="EMBL" id="JBJURJ010000008">
    <property type="protein sequence ID" value="MFM9329393.1"/>
    <property type="molecule type" value="Genomic_DNA"/>
</dbReference>
<reference evidence="1" key="1">
    <citation type="submission" date="2024-12" db="EMBL/GenBank/DDBJ databases">
        <authorList>
            <person name="Wu N."/>
        </authorList>
    </citation>
    <scope>NUCLEOTIDE SEQUENCE</scope>
    <source>
        <strain evidence="1">P15</strain>
    </source>
</reference>
<evidence type="ECO:0000313" key="2">
    <source>
        <dbReference type="Proteomes" id="UP001631969"/>
    </source>
</evidence>
<comment type="caution">
    <text evidence="1">The sequence shown here is derived from an EMBL/GenBank/DDBJ whole genome shotgun (WGS) entry which is preliminary data.</text>
</comment>
<sequence length="533" mass="58645">MSTEEQHMLESGIRSRLHDNLADIDTLLGESADIIRRNFRLADAAGEGRPGQCIYTDGLVKAEYVNDILRALIVYAAEISFGLNEEEAAQQLQERLLVNGGVSIVERLGSCIDAVLAGDTVILIEGIAKGIVISTRGWEGRSVDEPATESVVRGPRDGFVESIRSNSAHIRRRIRDPMLRVDALQVGTRTKTDINVLYIKGLVKKGLVEEVTKRLRSIKVDGILESGYIEEFIEDAPLSPFTTIQSTERPDKAASALLEGRAVILVDNTPFCLIVPTYFWQSFQASDDYYSRYWVGSFLRLVRYLAFMISLALPSVYVMLVSFHQEMIPTGLAFTIASGREVVPFPVLLEALFMEFAFELMREAGLRMPKPVGQAVSIVGSLIIGQAAVQAGLVSPFMVIIVAITGISSFAIPNYAASFSIRLIRFPLLLASGTMGLLGFVGVFFTMVVHAISLRSFGEPYLAPASPFRPSDQQDLLLRFPWWSMIKRPWMAEGEPDRMAKGQRPQPDATAEHRPHDQAGDNSGDSGGKEDGA</sequence>
<evidence type="ECO:0000313" key="1">
    <source>
        <dbReference type="EMBL" id="MFM9329393.1"/>
    </source>
</evidence>
<keyword evidence="2" id="KW-1185">Reference proteome</keyword>
<organism evidence="1 2">
    <name type="scientific">Paenibacillus mesotrionivorans</name>
    <dbReference type="NCBI Taxonomy" id="3160968"/>
    <lineage>
        <taxon>Bacteria</taxon>
        <taxon>Bacillati</taxon>
        <taxon>Bacillota</taxon>
        <taxon>Bacilli</taxon>
        <taxon>Bacillales</taxon>
        <taxon>Paenibacillaceae</taxon>
        <taxon>Paenibacillus</taxon>
    </lineage>
</organism>
<protein>
    <submittedName>
        <fullName evidence="1">Spore germination protein</fullName>
    </submittedName>
</protein>
<name>A0ACC7NXH3_9BACL</name>
<accession>A0ACC7NXH3</accession>
<proteinExistence type="predicted"/>
<dbReference type="Proteomes" id="UP001631969">
    <property type="component" value="Unassembled WGS sequence"/>
</dbReference>
<gene>
    <name evidence="1" type="ORF">ACI1P1_13955</name>
</gene>